<evidence type="ECO:0000259" key="3">
    <source>
        <dbReference type="PROSITE" id="PS50930"/>
    </source>
</evidence>
<dbReference type="SMART" id="SM00448">
    <property type="entry name" value="REC"/>
    <property type="match status" value="1"/>
</dbReference>
<reference evidence="4" key="1">
    <citation type="submission" date="2021-09" db="EMBL/GenBank/DDBJ databases">
        <title>Fulvivirga sp. isolated from coastal sediment.</title>
        <authorList>
            <person name="Yu H."/>
        </authorList>
    </citation>
    <scope>NUCLEOTIDE SEQUENCE</scope>
    <source>
        <strain evidence="4">1062</strain>
    </source>
</reference>
<dbReference type="InterPro" id="IPR007492">
    <property type="entry name" value="LytTR_DNA-bd_dom"/>
</dbReference>
<dbReference type="Proteomes" id="UP001139409">
    <property type="component" value="Unassembled WGS sequence"/>
</dbReference>
<dbReference type="EMBL" id="JAIXNE010000001">
    <property type="protein sequence ID" value="MCA6074271.1"/>
    <property type="molecule type" value="Genomic_DNA"/>
</dbReference>
<sequence>MKVVILEDEKLAADHLRNLLVSLDAGIEICAVLDSVKSGIIWFLKNEEPDLVFMDIQLGDGLSFEILDAVTLQCPIIFTTAFDEYALRAFKVNSVDYILKPVEKDEIRNALKKMETLTRNSKPPQQERIKSAGQMLSSPFKERFIVKLGEHIHSLETNKILYFYSAHKATFAMYLDANKYLLDYSLDQIMEAVPPDKFFRINRKYIISFDAIEDIVQYSNSRLRIMLRHSSDMDVIVSRERVQEFKSWLDS</sequence>
<dbReference type="SUPFAM" id="SSF52172">
    <property type="entry name" value="CheY-like"/>
    <property type="match status" value="1"/>
</dbReference>
<dbReference type="PANTHER" id="PTHR37299">
    <property type="entry name" value="TRANSCRIPTIONAL REGULATOR-RELATED"/>
    <property type="match status" value="1"/>
</dbReference>
<dbReference type="Pfam" id="PF04397">
    <property type="entry name" value="LytTR"/>
    <property type="match status" value="1"/>
</dbReference>
<dbReference type="Gene3D" id="3.40.50.2300">
    <property type="match status" value="1"/>
</dbReference>
<dbReference type="PROSITE" id="PS50930">
    <property type="entry name" value="HTH_LYTTR"/>
    <property type="match status" value="1"/>
</dbReference>
<dbReference type="PROSITE" id="PS50110">
    <property type="entry name" value="RESPONSE_REGULATORY"/>
    <property type="match status" value="1"/>
</dbReference>
<dbReference type="FunFam" id="3.40.50.2300:FF:000361">
    <property type="entry name" value="Two-component system response regulator"/>
    <property type="match status" value="1"/>
</dbReference>
<evidence type="ECO:0000313" key="5">
    <source>
        <dbReference type="Proteomes" id="UP001139409"/>
    </source>
</evidence>
<comment type="caution">
    <text evidence="4">The sequence shown here is derived from an EMBL/GenBank/DDBJ whole genome shotgun (WGS) entry which is preliminary data.</text>
</comment>
<protein>
    <submittedName>
        <fullName evidence="4">LytTR family DNA-binding domain-containing protein</fullName>
    </submittedName>
</protein>
<evidence type="ECO:0000259" key="2">
    <source>
        <dbReference type="PROSITE" id="PS50110"/>
    </source>
</evidence>
<dbReference type="InterPro" id="IPR046947">
    <property type="entry name" value="LytR-like"/>
</dbReference>
<dbReference type="Gene3D" id="2.40.50.1020">
    <property type="entry name" value="LytTr DNA-binding domain"/>
    <property type="match status" value="1"/>
</dbReference>
<feature type="domain" description="Response regulatory" evidence="2">
    <location>
        <begin position="2"/>
        <end position="115"/>
    </location>
</feature>
<feature type="domain" description="HTH LytTR-type" evidence="3">
    <location>
        <begin position="144"/>
        <end position="251"/>
    </location>
</feature>
<evidence type="ECO:0000256" key="1">
    <source>
        <dbReference type="PROSITE-ProRule" id="PRU00169"/>
    </source>
</evidence>
<proteinExistence type="predicted"/>
<dbReference type="Pfam" id="PF00072">
    <property type="entry name" value="Response_reg"/>
    <property type="match status" value="1"/>
</dbReference>
<dbReference type="GO" id="GO:0000156">
    <property type="term" value="F:phosphorelay response regulator activity"/>
    <property type="evidence" value="ECO:0007669"/>
    <property type="project" value="InterPro"/>
</dbReference>
<dbReference type="GO" id="GO:0003677">
    <property type="term" value="F:DNA binding"/>
    <property type="evidence" value="ECO:0007669"/>
    <property type="project" value="UniProtKB-KW"/>
</dbReference>
<dbReference type="InterPro" id="IPR001789">
    <property type="entry name" value="Sig_transdc_resp-reg_receiver"/>
</dbReference>
<keyword evidence="5" id="KW-1185">Reference proteome</keyword>
<dbReference type="SMART" id="SM00850">
    <property type="entry name" value="LytTR"/>
    <property type="match status" value="1"/>
</dbReference>
<dbReference type="RefSeq" id="WP_225697367.1">
    <property type="nucleotide sequence ID" value="NZ_JAIXNE010000001.1"/>
</dbReference>
<gene>
    <name evidence="4" type="ORF">LDX50_05290</name>
</gene>
<dbReference type="PANTHER" id="PTHR37299:SF1">
    <property type="entry name" value="STAGE 0 SPORULATION PROTEIN A HOMOLOG"/>
    <property type="match status" value="1"/>
</dbReference>
<dbReference type="InterPro" id="IPR011006">
    <property type="entry name" value="CheY-like_superfamily"/>
</dbReference>
<accession>A0A9X1HLV3</accession>
<keyword evidence="1" id="KW-0597">Phosphoprotein</keyword>
<dbReference type="AlphaFoldDB" id="A0A9X1HLV3"/>
<keyword evidence="4" id="KW-0238">DNA-binding</keyword>
<feature type="modified residue" description="4-aspartylphosphate" evidence="1">
    <location>
        <position position="55"/>
    </location>
</feature>
<organism evidence="4 5">
    <name type="scientific">Fulvivirga sedimenti</name>
    <dbReference type="NCBI Taxonomy" id="2879465"/>
    <lineage>
        <taxon>Bacteria</taxon>
        <taxon>Pseudomonadati</taxon>
        <taxon>Bacteroidota</taxon>
        <taxon>Cytophagia</taxon>
        <taxon>Cytophagales</taxon>
        <taxon>Fulvivirgaceae</taxon>
        <taxon>Fulvivirga</taxon>
    </lineage>
</organism>
<name>A0A9X1HLV3_9BACT</name>
<evidence type="ECO:0000313" key="4">
    <source>
        <dbReference type="EMBL" id="MCA6074271.1"/>
    </source>
</evidence>